<dbReference type="InterPro" id="IPR051201">
    <property type="entry name" value="Chloro_Bact_Ser_Proteases"/>
</dbReference>
<dbReference type="Gene3D" id="2.40.10.120">
    <property type="match status" value="1"/>
</dbReference>
<keyword evidence="2" id="KW-0378">Hydrolase</keyword>
<organism evidence="4 5">
    <name type="scientific">Thalassotalea eurytherma</name>
    <dbReference type="NCBI Taxonomy" id="1144278"/>
    <lineage>
        <taxon>Bacteria</taxon>
        <taxon>Pseudomonadati</taxon>
        <taxon>Pseudomonadota</taxon>
        <taxon>Gammaproteobacteria</taxon>
        <taxon>Alteromonadales</taxon>
        <taxon>Colwelliaceae</taxon>
        <taxon>Thalassotalea</taxon>
    </lineage>
</organism>
<keyword evidence="1" id="KW-0645">Protease</keyword>
<feature type="chain" id="PRO_5045357742" evidence="3">
    <location>
        <begin position="20"/>
        <end position="343"/>
    </location>
</feature>
<dbReference type="SUPFAM" id="SSF50494">
    <property type="entry name" value="Trypsin-like serine proteases"/>
    <property type="match status" value="1"/>
</dbReference>
<comment type="caution">
    <text evidence="4">The sequence shown here is derived from an EMBL/GenBank/DDBJ whole genome shotgun (WGS) entry which is preliminary data.</text>
</comment>
<sequence>MHKLLLVIIPLLMALPSYAQNKVQKIYQNMNPGVVELHVEALAKPEAAQVNYKVNTGHSLGSGALVSNNGRILTAAHVVERATKIEVAFANGFKTSGHVVWVASLVDLAMIQVAEMPKDGYKVLELAKKNSYKVGEQVVVIGAPYGVSHSLSVGYLSGIRDKAEIPLNKLKPRFLQTDAAINQGNSGGPMFNMDGEIVGIVSHILSQSGGSQGLGFVVSTDTVQDVVASKPPMWVGFVPIMLDKKLSNALNNPFGYGLLIQQVIPKTLADKLGFKGGDIAVNLGQQSILLGGDILVKAGPVKLDSIESIFEATQWFGGLKKGQEVTFKFVRDSKILDVSWVVD</sequence>
<dbReference type="Gene3D" id="2.30.42.10">
    <property type="match status" value="1"/>
</dbReference>
<gene>
    <name evidence="4" type="primary">htrA-1</name>
    <name evidence="4" type="ORF">theurythT_20250</name>
</gene>
<dbReference type="PANTHER" id="PTHR43343:SF3">
    <property type="entry name" value="PROTEASE DO-LIKE 8, CHLOROPLASTIC"/>
    <property type="match status" value="1"/>
</dbReference>
<proteinExistence type="predicted"/>
<dbReference type="PRINTS" id="PR00834">
    <property type="entry name" value="PROTEASES2C"/>
</dbReference>
<dbReference type="InterPro" id="IPR009003">
    <property type="entry name" value="Peptidase_S1_PA"/>
</dbReference>
<dbReference type="RefSeq" id="WP_284207941.1">
    <property type="nucleotide sequence ID" value="NZ_BSSU01000009.1"/>
</dbReference>
<evidence type="ECO:0000256" key="3">
    <source>
        <dbReference type="SAM" id="SignalP"/>
    </source>
</evidence>
<dbReference type="Pfam" id="PF13365">
    <property type="entry name" value="Trypsin_2"/>
    <property type="match status" value="1"/>
</dbReference>
<accession>A0ABQ6H305</accession>
<reference evidence="4 5" key="1">
    <citation type="submission" date="2023-03" db="EMBL/GenBank/DDBJ databases">
        <title>Draft genome sequence of Thalassotalea eurytherma JCM 18482T.</title>
        <authorList>
            <person name="Sawabe T."/>
        </authorList>
    </citation>
    <scope>NUCLEOTIDE SEQUENCE [LARGE SCALE GENOMIC DNA]</scope>
    <source>
        <strain evidence="4 5">JCM 18482</strain>
    </source>
</reference>
<evidence type="ECO:0000313" key="5">
    <source>
        <dbReference type="Proteomes" id="UP001157133"/>
    </source>
</evidence>
<dbReference type="PANTHER" id="PTHR43343">
    <property type="entry name" value="PEPTIDASE S12"/>
    <property type="match status" value="1"/>
</dbReference>
<evidence type="ECO:0000256" key="1">
    <source>
        <dbReference type="ARBA" id="ARBA00022670"/>
    </source>
</evidence>
<keyword evidence="5" id="KW-1185">Reference proteome</keyword>
<name>A0ABQ6H305_9GAMM</name>
<dbReference type="InterPro" id="IPR001940">
    <property type="entry name" value="Peptidase_S1C"/>
</dbReference>
<protein>
    <submittedName>
        <fullName evidence="4">Peptidase S1</fullName>
    </submittedName>
</protein>
<evidence type="ECO:0000256" key="2">
    <source>
        <dbReference type="ARBA" id="ARBA00022801"/>
    </source>
</evidence>
<evidence type="ECO:0000313" key="4">
    <source>
        <dbReference type="EMBL" id="GLX82573.1"/>
    </source>
</evidence>
<dbReference type="InterPro" id="IPR036034">
    <property type="entry name" value="PDZ_sf"/>
</dbReference>
<keyword evidence="3" id="KW-0732">Signal</keyword>
<dbReference type="Proteomes" id="UP001157133">
    <property type="component" value="Unassembled WGS sequence"/>
</dbReference>
<feature type="signal peptide" evidence="3">
    <location>
        <begin position="1"/>
        <end position="19"/>
    </location>
</feature>
<dbReference type="EMBL" id="BSSU01000009">
    <property type="protein sequence ID" value="GLX82573.1"/>
    <property type="molecule type" value="Genomic_DNA"/>
</dbReference>
<dbReference type="SUPFAM" id="SSF50156">
    <property type="entry name" value="PDZ domain-like"/>
    <property type="match status" value="1"/>
</dbReference>